<protein>
    <submittedName>
        <fullName evidence="2">Serpentine Receptor, class T</fullName>
    </submittedName>
</protein>
<proteinExistence type="predicted"/>
<organism evidence="1 2">
    <name type="scientific">Rhabditophanes sp. KR3021</name>
    <dbReference type="NCBI Taxonomy" id="114890"/>
    <lineage>
        <taxon>Eukaryota</taxon>
        <taxon>Metazoa</taxon>
        <taxon>Ecdysozoa</taxon>
        <taxon>Nematoda</taxon>
        <taxon>Chromadorea</taxon>
        <taxon>Rhabditida</taxon>
        <taxon>Tylenchina</taxon>
        <taxon>Panagrolaimomorpha</taxon>
        <taxon>Strongyloidoidea</taxon>
        <taxon>Alloionematidae</taxon>
        <taxon>Rhabditophanes</taxon>
    </lineage>
</organism>
<evidence type="ECO:0000313" key="2">
    <source>
        <dbReference type="WBParaSite" id="RSKR_0000729650.1"/>
    </source>
</evidence>
<accession>A0AC35U4C5</accession>
<name>A0AC35U4C5_9BILA</name>
<dbReference type="WBParaSite" id="RSKR_0000729650.1">
    <property type="protein sequence ID" value="RSKR_0000729650.1"/>
    <property type="gene ID" value="RSKR_0000729650"/>
</dbReference>
<reference evidence="2" key="1">
    <citation type="submission" date="2016-11" db="UniProtKB">
        <authorList>
            <consortium name="WormBaseParasite"/>
        </authorList>
    </citation>
    <scope>IDENTIFICATION</scope>
    <source>
        <strain evidence="2">KR3021</strain>
    </source>
</reference>
<evidence type="ECO:0000313" key="1">
    <source>
        <dbReference type="Proteomes" id="UP000095286"/>
    </source>
</evidence>
<sequence length="346" mass="39775">MNVIFESNNFDPEIISKYYNCSYLTQEQWARERNPNLILGLFYLFLGIPFQIMYLPALWVITRREFFKLPVYKILTFLGIVDFLSSIVCTEVTGVYTIIGAVYCSDYPAVNYYSGILGMAGWTASCLTNMILIITRVIDMYKPSLSETLFDGYKTYIWLFFPLVYFIYVAIYTRHILYSSKVTSWMYDPFYGTTQVKFPETDYYHNHVHTFNNISAVVILSPLYLFLFKLFFTKVSGIGGKTQSMDKVKKAMLIQSSVICTLNFMSAFTYIIIENVPLGIWATILAQLAWQSSHLIMSFVLCFLNPSIKKYILTHMLPCLGYAPTKTSPTAMVTTRITIVKSGKVV</sequence>
<dbReference type="Proteomes" id="UP000095286">
    <property type="component" value="Unplaced"/>
</dbReference>